<reference evidence="1" key="1">
    <citation type="submission" date="2020-06" db="EMBL/GenBank/DDBJ databases">
        <authorList>
            <person name="Li T."/>
            <person name="Hu X."/>
            <person name="Zhang T."/>
            <person name="Song X."/>
            <person name="Zhang H."/>
            <person name="Dai N."/>
            <person name="Sheng W."/>
            <person name="Hou X."/>
            <person name="Wei L."/>
        </authorList>
    </citation>
    <scope>NUCLEOTIDE SEQUENCE</scope>
    <source>
        <strain evidence="1">G01</strain>
        <tissue evidence="1">Leaf</tissue>
    </source>
</reference>
<organism evidence="1">
    <name type="scientific">Sesamum angustifolium</name>
    <dbReference type="NCBI Taxonomy" id="2727405"/>
    <lineage>
        <taxon>Eukaryota</taxon>
        <taxon>Viridiplantae</taxon>
        <taxon>Streptophyta</taxon>
        <taxon>Embryophyta</taxon>
        <taxon>Tracheophyta</taxon>
        <taxon>Spermatophyta</taxon>
        <taxon>Magnoliopsida</taxon>
        <taxon>eudicotyledons</taxon>
        <taxon>Gunneridae</taxon>
        <taxon>Pentapetalae</taxon>
        <taxon>asterids</taxon>
        <taxon>lamiids</taxon>
        <taxon>Lamiales</taxon>
        <taxon>Pedaliaceae</taxon>
        <taxon>Sesamum</taxon>
    </lineage>
</organism>
<sequence>MDIKGKIKDNMNAHRNLKIICNRPELELDERRPNIMPKAVYTLAKERKRRVCEWIRGLKFPYGYASTLPHCIDMMELRMHGIKSHDCHVFMQKLIQIVFREMLPEHVWSALTEASLLLQSICSTTVDVHKFHELENSVAIIMCNVEKIFPPAFID</sequence>
<dbReference type="AlphaFoldDB" id="A0AAW2MJT1"/>
<gene>
    <name evidence="1" type="ORF">Sangu_1721200</name>
</gene>
<dbReference type="EMBL" id="JACGWK010000010">
    <property type="protein sequence ID" value="KAL0331757.1"/>
    <property type="molecule type" value="Genomic_DNA"/>
</dbReference>
<accession>A0AAW2MJT1</accession>
<name>A0AAW2MJT1_9LAMI</name>
<dbReference type="PANTHER" id="PTHR48258">
    <property type="entry name" value="DUF4218 DOMAIN-CONTAINING PROTEIN-RELATED"/>
    <property type="match status" value="1"/>
</dbReference>
<reference evidence="1" key="2">
    <citation type="journal article" date="2024" name="Plant">
        <title>Genomic evolution and insights into agronomic trait innovations of Sesamum species.</title>
        <authorList>
            <person name="Miao H."/>
            <person name="Wang L."/>
            <person name="Qu L."/>
            <person name="Liu H."/>
            <person name="Sun Y."/>
            <person name="Le M."/>
            <person name="Wang Q."/>
            <person name="Wei S."/>
            <person name="Zheng Y."/>
            <person name="Lin W."/>
            <person name="Duan Y."/>
            <person name="Cao H."/>
            <person name="Xiong S."/>
            <person name="Wang X."/>
            <person name="Wei L."/>
            <person name="Li C."/>
            <person name="Ma Q."/>
            <person name="Ju M."/>
            <person name="Zhao R."/>
            <person name="Li G."/>
            <person name="Mu C."/>
            <person name="Tian Q."/>
            <person name="Mei H."/>
            <person name="Zhang T."/>
            <person name="Gao T."/>
            <person name="Zhang H."/>
        </authorList>
    </citation>
    <scope>NUCLEOTIDE SEQUENCE</scope>
    <source>
        <strain evidence="1">G01</strain>
    </source>
</reference>
<dbReference type="PANTHER" id="PTHR48258:SF4">
    <property type="entry name" value="DUF4216 DOMAIN-CONTAINING PROTEIN"/>
    <property type="match status" value="1"/>
</dbReference>
<evidence type="ECO:0000313" key="1">
    <source>
        <dbReference type="EMBL" id="KAL0331757.1"/>
    </source>
</evidence>
<comment type="caution">
    <text evidence="1">The sequence shown here is derived from an EMBL/GenBank/DDBJ whole genome shotgun (WGS) entry which is preliminary data.</text>
</comment>
<protein>
    <submittedName>
        <fullName evidence="1">Uncharacterized protein</fullName>
    </submittedName>
</protein>
<proteinExistence type="predicted"/>